<sequence length="86" mass="9485">MRRRSETALAPRRRDTPLLAAVRYGIEAAMELLLSRRDVDGDFENRTGWTALSMAGQKGLVGIVEMIKRVSVGAHQRSLGLIGDGY</sequence>
<evidence type="ECO:0000313" key="2">
    <source>
        <dbReference type="Proteomes" id="UP000276215"/>
    </source>
</evidence>
<dbReference type="Proteomes" id="UP000276215">
    <property type="component" value="Unassembled WGS sequence"/>
</dbReference>
<evidence type="ECO:0000313" key="1">
    <source>
        <dbReference type="EMBL" id="RPA90271.1"/>
    </source>
</evidence>
<gene>
    <name evidence="1" type="ORF">L873DRAFT_1879601</name>
</gene>
<name>A0A3N4J141_9PEZI</name>
<dbReference type="InterPro" id="IPR036770">
    <property type="entry name" value="Ankyrin_rpt-contain_sf"/>
</dbReference>
<accession>A0A3N4J141</accession>
<dbReference type="AlphaFoldDB" id="A0A3N4J141"/>
<dbReference type="SUPFAM" id="SSF48403">
    <property type="entry name" value="Ankyrin repeat"/>
    <property type="match status" value="1"/>
</dbReference>
<protein>
    <submittedName>
        <fullName evidence="1">Uncharacterized protein</fullName>
    </submittedName>
</protein>
<dbReference type="OrthoDB" id="341259at2759"/>
<dbReference type="EMBL" id="ML120532">
    <property type="protein sequence ID" value="RPA90271.1"/>
    <property type="molecule type" value="Genomic_DNA"/>
</dbReference>
<organism evidence="1 2">
    <name type="scientific">Choiromyces venosus 120613-1</name>
    <dbReference type="NCBI Taxonomy" id="1336337"/>
    <lineage>
        <taxon>Eukaryota</taxon>
        <taxon>Fungi</taxon>
        <taxon>Dikarya</taxon>
        <taxon>Ascomycota</taxon>
        <taxon>Pezizomycotina</taxon>
        <taxon>Pezizomycetes</taxon>
        <taxon>Pezizales</taxon>
        <taxon>Tuberaceae</taxon>
        <taxon>Choiromyces</taxon>
    </lineage>
</organism>
<proteinExistence type="predicted"/>
<reference evidence="1 2" key="1">
    <citation type="journal article" date="2018" name="Nat. Ecol. Evol.">
        <title>Pezizomycetes genomes reveal the molecular basis of ectomycorrhizal truffle lifestyle.</title>
        <authorList>
            <person name="Murat C."/>
            <person name="Payen T."/>
            <person name="Noel B."/>
            <person name="Kuo A."/>
            <person name="Morin E."/>
            <person name="Chen J."/>
            <person name="Kohler A."/>
            <person name="Krizsan K."/>
            <person name="Balestrini R."/>
            <person name="Da Silva C."/>
            <person name="Montanini B."/>
            <person name="Hainaut M."/>
            <person name="Levati E."/>
            <person name="Barry K.W."/>
            <person name="Belfiori B."/>
            <person name="Cichocki N."/>
            <person name="Clum A."/>
            <person name="Dockter R.B."/>
            <person name="Fauchery L."/>
            <person name="Guy J."/>
            <person name="Iotti M."/>
            <person name="Le Tacon F."/>
            <person name="Lindquist E.A."/>
            <person name="Lipzen A."/>
            <person name="Malagnac F."/>
            <person name="Mello A."/>
            <person name="Molinier V."/>
            <person name="Miyauchi S."/>
            <person name="Poulain J."/>
            <person name="Riccioni C."/>
            <person name="Rubini A."/>
            <person name="Sitrit Y."/>
            <person name="Splivallo R."/>
            <person name="Traeger S."/>
            <person name="Wang M."/>
            <person name="Zifcakova L."/>
            <person name="Wipf D."/>
            <person name="Zambonelli A."/>
            <person name="Paolocci F."/>
            <person name="Nowrousian M."/>
            <person name="Ottonello S."/>
            <person name="Baldrian P."/>
            <person name="Spatafora J.W."/>
            <person name="Henrissat B."/>
            <person name="Nagy L.G."/>
            <person name="Aury J.M."/>
            <person name="Wincker P."/>
            <person name="Grigoriev I.V."/>
            <person name="Bonfante P."/>
            <person name="Martin F.M."/>
        </authorList>
    </citation>
    <scope>NUCLEOTIDE SEQUENCE [LARGE SCALE GENOMIC DNA]</scope>
    <source>
        <strain evidence="1 2">120613-1</strain>
    </source>
</reference>
<keyword evidence="2" id="KW-1185">Reference proteome</keyword>
<dbReference type="Gene3D" id="1.25.40.20">
    <property type="entry name" value="Ankyrin repeat-containing domain"/>
    <property type="match status" value="1"/>
</dbReference>